<evidence type="ECO:0000313" key="4">
    <source>
        <dbReference type="Proteomes" id="UP000443353"/>
    </source>
</evidence>
<dbReference type="PANTHER" id="PTHR32114:SF2">
    <property type="entry name" value="ABC TRANSPORTER ABCH.3"/>
    <property type="match status" value="1"/>
</dbReference>
<organism evidence="3 4">
    <name type="scientific">Massilia cellulosiltytica</name>
    <dbReference type="NCBI Taxonomy" id="2683234"/>
    <lineage>
        <taxon>Bacteria</taxon>
        <taxon>Pseudomonadati</taxon>
        <taxon>Pseudomonadota</taxon>
        <taxon>Betaproteobacteria</taxon>
        <taxon>Burkholderiales</taxon>
        <taxon>Oxalobacteraceae</taxon>
        <taxon>Telluria group</taxon>
        <taxon>Massilia</taxon>
    </lineage>
</organism>
<dbReference type="GO" id="GO:0016887">
    <property type="term" value="F:ATP hydrolysis activity"/>
    <property type="evidence" value="ECO:0007669"/>
    <property type="project" value="InterPro"/>
</dbReference>
<evidence type="ECO:0000256" key="1">
    <source>
        <dbReference type="SAM" id="Coils"/>
    </source>
</evidence>
<feature type="coiled-coil region" evidence="1">
    <location>
        <begin position="386"/>
        <end position="450"/>
    </location>
</feature>
<dbReference type="InterPro" id="IPR017599">
    <property type="entry name" value="DNA_S_DndD"/>
</dbReference>
<name>A0A7X3G651_9BURK</name>
<feature type="domain" description="Rad50/SbcC-type AAA" evidence="2">
    <location>
        <begin position="8"/>
        <end position="276"/>
    </location>
</feature>
<gene>
    <name evidence="3" type="primary">dndD</name>
    <name evidence="3" type="ORF">GPY61_29970</name>
</gene>
<dbReference type="EMBL" id="WSES01000012">
    <property type="protein sequence ID" value="MVW64165.1"/>
    <property type="molecule type" value="Genomic_DNA"/>
</dbReference>
<dbReference type="AlphaFoldDB" id="A0A7X3G651"/>
<keyword evidence="4" id="KW-1185">Reference proteome</keyword>
<protein>
    <submittedName>
        <fullName evidence="3">DNA sulfur modification protein DndD</fullName>
    </submittedName>
</protein>
<keyword evidence="1" id="KW-0175">Coiled coil</keyword>
<dbReference type="PANTHER" id="PTHR32114">
    <property type="entry name" value="ABC TRANSPORTER ABCH.3"/>
    <property type="match status" value="1"/>
</dbReference>
<dbReference type="InterPro" id="IPR038729">
    <property type="entry name" value="Rad50/SbcC_AAA"/>
</dbReference>
<dbReference type="RefSeq" id="WP_160410685.1">
    <property type="nucleotide sequence ID" value="NZ_WSES01000012.1"/>
</dbReference>
<dbReference type="Proteomes" id="UP000443353">
    <property type="component" value="Unassembled WGS sequence"/>
</dbReference>
<proteinExistence type="predicted"/>
<evidence type="ECO:0000259" key="2">
    <source>
        <dbReference type="Pfam" id="PF13476"/>
    </source>
</evidence>
<dbReference type="Pfam" id="PF13476">
    <property type="entry name" value="AAA_23"/>
    <property type="match status" value="1"/>
</dbReference>
<feature type="coiled-coil region" evidence="1">
    <location>
        <begin position="232"/>
        <end position="277"/>
    </location>
</feature>
<dbReference type="InterPro" id="IPR027417">
    <property type="entry name" value="P-loop_NTPase"/>
</dbReference>
<comment type="caution">
    <text evidence="3">The sequence shown here is derived from an EMBL/GenBank/DDBJ whole genome shotgun (WGS) entry which is preliminary data.</text>
</comment>
<dbReference type="GO" id="GO:0006302">
    <property type="term" value="P:double-strand break repair"/>
    <property type="evidence" value="ECO:0007669"/>
    <property type="project" value="InterPro"/>
</dbReference>
<accession>A0A7X3G651</accession>
<evidence type="ECO:0000313" key="3">
    <source>
        <dbReference type="EMBL" id="MVW64165.1"/>
    </source>
</evidence>
<dbReference type="NCBIfam" id="TIGR03185">
    <property type="entry name" value="DNA_S_dndD"/>
    <property type="match status" value="1"/>
</dbReference>
<dbReference type="Gene3D" id="3.40.50.300">
    <property type="entry name" value="P-loop containing nucleotide triphosphate hydrolases"/>
    <property type="match status" value="2"/>
</dbReference>
<reference evidence="3 4" key="1">
    <citation type="submission" date="2019-12" db="EMBL/GenBank/DDBJ databases">
        <authorList>
            <person name="Li C."/>
            <person name="Zhao J."/>
        </authorList>
    </citation>
    <scope>NUCLEOTIDE SEQUENCE [LARGE SCALE GENOMIC DNA]</scope>
    <source>
        <strain evidence="3 4">NEAU-DD11</strain>
    </source>
</reference>
<dbReference type="SUPFAM" id="SSF52540">
    <property type="entry name" value="P-loop containing nucleoside triphosphate hydrolases"/>
    <property type="match status" value="1"/>
</dbReference>
<sequence length="661" mass="74667">MLFQEFVLHNFGIYKGRHAVDLTTGPGRPIVLFGALNGSGKTTFLDGLQLVLYGKHARCAGRGNMAYPDFLRSTINRYVPPQEGAGLELEFIHHHEGKWQTIRVIRTWNGRSETTRERLEVYCDGVLDAVLSERWSEFVEDFIPSQISELFFFDGEKIEALAEEQSAAAIIRTGIHALLGLDVVDRLAADIKIIQRRRRVDELDPEAQAQVRAKHDAVVALSDQADALVAKIEQQGAQVEERRRAVAAIEEEYRQQGGELAEQANAIEAQLKAAEEQKALHDAYLRDKLAAGAVPLLLVQNLLNSARTQLTAESNAQLATAMLSEIRERDAKVLSMLTQSEVNETVRQAVAEQLERDRQARVTATQTPAYLHMHGEALAPYTASQLAALRADVREALEREQLLAERVNDLERTKGALPNPELLAPLRERVDEQRRQYEQAVGAVALLKQQHEDCVKAKDQVDRERQSLMLELADQDSKDKTNKRVLRHAELVEKSLRSYRDAVLQRNVKRLSDLILESFQSITRKPKMFERIEISPVDYRLSLFDHSGNQVPSHQLSAGERQLLAVSILWGLSRASGRSLPAIIDTPLGRLDGQHRNKLIKNYFPKASHQVILLSTDQEIDEDLYGKIKRVTSQEYLIEYSQEHQSSEIQPGYFTFDEAYS</sequence>